<evidence type="ECO:0000256" key="1">
    <source>
        <dbReference type="ARBA" id="ARBA00004275"/>
    </source>
</evidence>
<dbReference type="PANTHER" id="PTHR23309">
    <property type="entry name" value="3-HYDROXYACYL-COA DEHYROGENASE"/>
    <property type="match status" value="1"/>
</dbReference>
<evidence type="ECO:0000256" key="2">
    <source>
        <dbReference type="ARBA" id="ARBA00005005"/>
    </source>
</evidence>
<keyword evidence="6" id="KW-0560">Oxidoreductase</keyword>
<evidence type="ECO:0000256" key="5">
    <source>
        <dbReference type="ARBA" id="ARBA00022963"/>
    </source>
</evidence>
<comment type="subcellular location">
    <subcellularLocation>
        <location evidence="1">Peroxisome</location>
    </subcellularLocation>
</comment>
<evidence type="ECO:0000256" key="3">
    <source>
        <dbReference type="ARBA" id="ARBA00008750"/>
    </source>
</evidence>
<dbReference type="SUPFAM" id="SSF51735">
    <property type="entry name" value="NAD(P)-binding Rossmann-fold domains"/>
    <property type="match status" value="1"/>
</dbReference>
<feature type="domain" description="3-hydroxyacyl-CoA dehydrogenase NAD binding" evidence="16">
    <location>
        <begin position="298"/>
        <end position="473"/>
    </location>
</feature>
<dbReference type="Gene3D" id="3.90.226.10">
    <property type="entry name" value="2-enoyl-CoA Hydratase, Chain A, domain 1"/>
    <property type="match status" value="1"/>
</dbReference>
<reference evidence="17 18" key="2">
    <citation type="journal article" date="2023" name="Plant Pathol.">
        <title>Dismantling and reorganizing Pseudomonas marginalis sensu#lato.</title>
        <authorList>
            <person name="Sawada H."/>
            <person name="Fujikawa T."/>
            <person name="Satou M."/>
        </authorList>
    </citation>
    <scope>NUCLEOTIDE SEQUENCE [LARGE SCALE GENOMIC DNA]</scope>
    <source>
        <strain evidence="17 18">MAFF 311096</strain>
    </source>
</reference>
<keyword evidence="11" id="KW-0456">Lyase</keyword>
<comment type="similarity">
    <text evidence="14">Belongs to the enoyl-CoA hydratase/isomerase family.</text>
</comment>
<keyword evidence="7" id="KW-0520">NAD</keyword>
<evidence type="ECO:0000256" key="11">
    <source>
        <dbReference type="ARBA" id="ARBA00023239"/>
    </source>
</evidence>
<evidence type="ECO:0000256" key="6">
    <source>
        <dbReference type="ARBA" id="ARBA00023002"/>
    </source>
</evidence>
<dbReference type="Proteomes" id="UP001154922">
    <property type="component" value="Unassembled WGS sequence"/>
</dbReference>
<evidence type="ECO:0000259" key="15">
    <source>
        <dbReference type="Pfam" id="PF00725"/>
    </source>
</evidence>
<evidence type="ECO:0000256" key="13">
    <source>
        <dbReference type="ARBA" id="ARBA00049556"/>
    </source>
</evidence>
<dbReference type="InterPro" id="IPR029045">
    <property type="entry name" value="ClpP/crotonase-like_dom_sf"/>
</dbReference>
<accession>A0ABS8QTE9</accession>
<comment type="pathway">
    <text evidence="2">Lipid metabolism; fatty acid beta-oxidation.</text>
</comment>
<reference evidence="17 18" key="1">
    <citation type="journal article" date="2022" name="Int. J. Syst. Evol. Microbiol.">
        <title>Pseudomonas petroselini sp. nov., a pathogen causing bacterial rot of parsley in Japan.</title>
        <authorList>
            <person name="Sawada H."/>
            <person name="Fujikawa T."/>
            <person name="Osada S."/>
            <person name="Satou M."/>
        </authorList>
    </citation>
    <scope>NUCLEOTIDE SEQUENCE [LARGE SCALE GENOMIC DNA]</scope>
    <source>
        <strain evidence="17 18">MAFF 311096</strain>
    </source>
</reference>
<keyword evidence="18" id="KW-1185">Reference proteome</keyword>
<dbReference type="InterPro" id="IPR013328">
    <property type="entry name" value="6PGD_dom2"/>
</dbReference>
<dbReference type="Pfam" id="PF00725">
    <property type="entry name" value="3HCDH"/>
    <property type="match status" value="2"/>
</dbReference>
<dbReference type="InterPro" id="IPR001753">
    <property type="entry name" value="Enoyl-CoA_hydra/iso"/>
</dbReference>
<organism evidence="17 18">
    <name type="scientific">Pseudomonas petroselini</name>
    <dbReference type="NCBI Taxonomy" id="2899822"/>
    <lineage>
        <taxon>Bacteria</taxon>
        <taxon>Pseudomonadati</taxon>
        <taxon>Pseudomonadota</taxon>
        <taxon>Gammaproteobacteria</taxon>
        <taxon>Pseudomonadales</taxon>
        <taxon>Pseudomonadaceae</taxon>
        <taxon>Pseudomonas</taxon>
    </lineage>
</organism>
<dbReference type="Pfam" id="PF02737">
    <property type="entry name" value="3HCDH_N"/>
    <property type="match status" value="1"/>
</dbReference>
<keyword evidence="9" id="KW-0576">Peroxisome</keyword>
<proteinExistence type="inferred from homology"/>
<dbReference type="InterPro" id="IPR018376">
    <property type="entry name" value="Enoyl-CoA_hyd/isom_CS"/>
</dbReference>
<gene>
    <name evidence="17" type="ORF">LRQ20_04890</name>
</gene>
<comment type="similarity">
    <text evidence="3">In the N-terminal section; belongs to the enoyl-CoA hydratase/isomerase family.</text>
</comment>
<evidence type="ECO:0000256" key="12">
    <source>
        <dbReference type="ARBA" id="ARBA00023268"/>
    </source>
</evidence>
<evidence type="ECO:0000256" key="9">
    <source>
        <dbReference type="ARBA" id="ARBA00023140"/>
    </source>
</evidence>
<comment type="catalytic activity">
    <reaction evidence="13">
        <text>a (3S)-3-hydroxyacyl-CoA + NAD(+) = a 3-oxoacyl-CoA + NADH + H(+)</text>
        <dbReference type="Rhea" id="RHEA:22432"/>
        <dbReference type="ChEBI" id="CHEBI:15378"/>
        <dbReference type="ChEBI" id="CHEBI:57318"/>
        <dbReference type="ChEBI" id="CHEBI:57540"/>
        <dbReference type="ChEBI" id="CHEBI:57945"/>
        <dbReference type="ChEBI" id="CHEBI:90726"/>
        <dbReference type="EC" id="1.1.1.35"/>
    </reaction>
</comment>
<evidence type="ECO:0000313" key="18">
    <source>
        <dbReference type="Proteomes" id="UP001154922"/>
    </source>
</evidence>
<evidence type="ECO:0000259" key="16">
    <source>
        <dbReference type="Pfam" id="PF02737"/>
    </source>
</evidence>
<dbReference type="SUPFAM" id="SSF52096">
    <property type="entry name" value="ClpP/crotonase"/>
    <property type="match status" value="1"/>
</dbReference>
<feature type="domain" description="3-hydroxyacyl-CoA dehydrogenase C-terminal" evidence="15">
    <location>
        <begin position="549"/>
        <end position="632"/>
    </location>
</feature>
<dbReference type="Gene3D" id="3.40.50.720">
    <property type="entry name" value="NAD(P)-binding Rossmann-like Domain"/>
    <property type="match status" value="1"/>
</dbReference>
<dbReference type="PROSITE" id="PS00166">
    <property type="entry name" value="ENOYL_COA_HYDRATASE"/>
    <property type="match status" value="1"/>
</dbReference>
<dbReference type="CDD" id="cd06558">
    <property type="entry name" value="crotonase-like"/>
    <property type="match status" value="1"/>
</dbReference>
<dbReference type="InterPro" id="IPR008927">
    <property type="entry name" value="6-PGluconate_DH-like_C_sf"/>
</dbReference>
<evidence type="ECO:0000256" key="14">
    <source>
        <dbReference type="RuleBase" id="RU003707"/>
    </source>
</evidence>
<dbReference type="SUPFAM" id="SSF48179">
    <property type="entry name" value="6-phosphogluconate dehydrogenase C-terminal domain-like"/>
    <property type="match status" value="2"/>
</dbReference>
<dbReference type="RefSeq" id="WP_231807847.1">
    <property type="nucleotide sequence ID" value="NZ_CP173614.1"/>
</dbReference>
<keyword evidence="4" id="KW-0276">Fatty acid metabolism</keyword>
<protein>
    <submittedName>
        <fullName evidence="17">3-hydroxyacyl-CoA dehydrogenase NAD-binding domain-containing protein</fullName>
    </submittedName>
</protein>
<evidence type="ECO:0000313" key="17">
    <source>
        <dbReference type="EMBL" id="MCD7037667.1"/>
    </source>
</evidence>
<dbReference type="InterPro" id="IPR006108">
    <property type="entry name" value="3HC_DH_C"/>
</dbReference>
<dbReference type="InterPro" id="IPR006176">
    <property type="entry name" value="3-OHacyl-CoA_DH_NAD-bd"/>
</dbReference>
<keyword evidence="12" id="KW-0511">Multifunctional enzyme</keyword>
<keyword evidence="10" id="KW-0413">Isomerase</keyword>
<keyword evidence="8" id="KW-0443">Lipid metabolism</keyword>
<dbReference type="Pfam" id="PF00378">
    <property type="entry name" value="ECH_1"/>
    <property type="match status" value="1"/>
</dbReference>
<name>A0ABS8QTE9_9PSED</name>
<dbReference type="Gene3D" id="1.10.1040.10">
    <property type="entry name" value="N-(1-d-carboxylethyl)-l-norvaline Dehydrogenase, domain 2"/>
    <property type="match status" value="2"/>
</dbReference>
<evidence type="ECO:0000256" key="4">
    <source>
        <dbReference type="ARBA" id="ARBA00022832"/>
    </source>
</evidence>
<comment type="caution">
    <text evidence="17">The sequence shown here is derived from an EMBL/GenBank/DDBJ whole genome shotgun (WGS) entry which is preliminary data.</text>
</comment>
<keyword evidence="5" id="KW-0442">Lipid degradation</keyword>
<feature type="domain" description="3-hydroxyacyl-CoA dehydrogenase C-terminal" evidence="15">
    <location>
        <begin position="478"/>
        <end position="534"/>
    </location>
</feature>
<dbReference type="InterPro" id="IPR036291">
    <property type="entry name" value="NAD(P)-bd_dom_sf"/>
</dbReference>
<evidence type="ECO:0000256" key="8">
    <source>
        <dbReference type="ARBA" id="ARBA00023098"/>
    </source>
</evidence>
<dbReference type="EMBL" id="JAJOZI010000023">
    <property type="protein sequence ID" value="MCD7037667.1"/>
    <property type="molecule type" value="Genomic_DNA"/>
</dbReference>
<evidence type="ECO:0000256" key="10">
    <source>
        <dbReference type="ARBA" id="ARBA00023235"/>
    </source>
</evidence>
<evidence type="ECO:0000256" key="7">
    <source>
        <dbReference type="ARBA" id="ARBA00023027"/>
    </source>
</evidence>
<sequence>MSSPVQWSREGAIAVVRINNPPVNAVGHRVRAGLLAAFNAVERDPDIKLVLLYCTGRTFIAGADIREFGKPPQAPILPDVTLSLENFTKPSLAVLHGSVLGGGLEVALACHYRILEVNAKVGLPEVKLGLLPGAGGTQRLPRLAGVAKALEMIVGGEPISAVEAKRHAIVDELYEGEPLAAGLAYARQLLAQGVKPRRSGHLKVPADVSSAAELLMNKRDEVQRSQPGLYSPVRCITAIEAAISLPLSDGLQRERALFLECLASPQRAALIHAFFAERQAAKVVDLDASVIPRKLASTAVVGGGTLGVGIALALVGSGLPVKLLESDGERLEAALLRADALLQAGVQDGRLSEPLKREQLALISGVLDYADLTEVDLVIEAVCDDLDIKRQVFAAVGRVCKTEAILASTTSSLDLDQMANLSGRPGQVLGLHFFSPVHVTHLLGVVRASQTSAQVLTSALQLARQLGKTAVVVGVGDGFVGDRMALRYLREAKELVEEGFSVAQVDAALREFGMEVGPVAMLDSSGLKLDAVVREPSPAVQIDPQHLWQRPIYALINEGARILEARLARRASDIDVIFLKGYGFPAHRGGPMYLADQIGLAAVLHRIREFHQHLGEHWQPAPLLERMVAEGKTFAELDQQG</sequence>